<dbReference type="Pfam" id="PF13182">
    <property type="entry name" value="DUF4007"/>
    <property type="match status" value="1"/>
</dbReference>
<organism evidence="2 3">
    <name type="scientific">Sediminibacterium goheungense</name>
    <dbReference type="NCBI Taxonomy" id="1086393"/>
    <lineage>
        <taxon>Bacteria</taxon>
        <taxon>Pseudomonadati</taxon>
        <taxon>Bacteroidota</taxon>
        <taxon>Chitinophagia</taxon>
        <taxon>Chitinophagales</taxon>
        <taxon>Chitinophagaceae</taxon>
        <taxon>Sediminibacterium</taxon>
    </lineage>
</organism>
<protein>
    <submittedName>
        <fullName evidence="2">Uncharacterized protein DUF4007</fullName>
    </submittedName>
</protein>
<feature type="domain" description="DUF4007" evidence="1">
    <location>
        <begin position="8"/>
        <end position="295"/>
    </location>
</feature>
<proteinExistence type="predicted"/>
<dbReference type="AlphaFoldDB" id="A0A4R6J371"/>
<accession>A0A4R6J371</accession>
<dbReference type="Proteomes" id="UP000295741">
    <property type="component" value="Unassembled WGS sequence"/>
</dbReference>
<dbReference type="RefSeq" id="WP_133473833.1">
    <property type="nucleotide sequence ID" value="NZ_SNWP01000010.1"/>
</dbReference>
<evidence type="ECO:0000259" key="1">
    <source>
        <dbReference type="Pfam" id="PF13182"/>
    </source>
</evidence>
<comment type="caution">
    <text evidence="2">The sequence shown here is derived from an EMBL/GenBank/DDBJ whole genome shotgun (WGS) entry which is preliminary data.</text>
</comment>
<name>A0A4R6J371_9BACT</name>
<evidence type="ECO:0000313" key="2">
    <source>
        <dbReference type="EMBL" id="TDO29231.1"/>
    </source>
</evidence>
<evidence type="ECO:0000313" key="3">
    <source>
        <dbReference type="Proteomes" id="UP000295741"/>
    </source>
</evidence>
<dbReference type="OrthoDB" id="747541at2"/>
<dbReference type="InterPro" id="IPR025248">
    <property type="entry name" value="DUF4007"/>
</dbReference>
<gene>
    <name evidence="2" type="ORF">BC659_1314</name>
</gene>
<sequence>MIQQRIYFSGHESFICKQFWLKKTFDFSRVGKSFNEDTAVVDLGVGKNMVASLRYWGKAFGILNENDTPTILANYLFESDTGRDLYLEDFATIWLLHYFLLKTNRFSIASLFFNELRKERIEFTKDQSVNFLLRKTQEYETNTDNANTLERDISVFLRMYSKPQKGDSIDIEDDFNGVLVDLDLMKRFKQRDLDHNLVDWYKIDSEERIDLPCEIVLFNILDNYEGQQTLTFRELLTGWNAPGVVFALNPDGLYNKLQEISERYNRHVVYTETAGNEVLQIKSQINKYDILDGYYNR</sequence>
<keyword evidence="3" id="KW-1185">Reference proteome</keyword>
<reference evidence="2 3" key="1">
    <citation type="submission" date="2019-03" db="EMBL/GenBank/DDBJ databases">
        <title>Genomic Encyclopedia of Archaeal and Bacterial Type Strains, Phase II (KMG-II): from individual species to whole genera.</title>
        <authorList>
            <person name="Goeker M."/>
        </authorList>
    </citation>
    <scope>NUCLEOTIDE SEQUENCE [LARGE SCALE GENOMIC DNA]</scope>
    <source>
        <strain evidence="2 3">DSM 28323</strain>
    </source>
</reference>
<dbReference type="EMBL" id="SNWP01000010">
    <property type="protein sequence ID" value="TDO29231.1"/>
    <property type="molecule type" value="Genomic_DNA"/>
</dbReference>